<accession>A0A6L9U8Z4</accession>
<gene>
    <name evidence="1" type="ORF">GR212_20530</name>
</gene>
<dbReference type="PANTHER" id="PTHR37936:SF3">
    <property type="entry name" value="TRANSPOSASE INSC FOR INSERTION ELEMENT IS2A-RELATED"/>
    <property type="match status" value="1"/>
</dbReference>
<dbReference type="InterPro" id="IPR002514">
    <property type="entry name" value="Transposase_8"/>
</dbReference>
<dbReference type="SUPFAM" id="SSF48295">
    <property type="entry name" value="TrpR-like"/>
    <property type="match status" value="1"/>
</dbReference>
<dbReference type="PANTHER" id="PTHR37936">
    <property type="entry name" value="TRANSPOSASE INSC FOR INSERTION ELEMENT IS2A-RELATED"/>
    <property type="match status" value="1"/>
</dbReference>
<dbReference type="GO" id="GO:0006313">
    <property type="term" value="P:DNA transposition"/>
    <property type="evidence" value="ECO:0007669"/>
    <property type="project" value="InterPro"/>
</dbReference>
<name>A0A6L9U8Z4_9HYPH</name>
<organism evidence="1 2">
    <name type="scientific">Rhizobium lusitanum</name>
    <dbReference type="NCBI Taxonomy" id="293958"/>
    <lineage>
        <taxon>Bacteria</taxon>
        <taxon>Pseudomonadati</taxon>
        <taxon>Pseudomonadota</taxon>
        <taxon>Alphaproteobacteria</taxon>
        <taxon>Hyphomicrobiales</taxon>
        <taxon>Rhizobiaceae</taxon>
        <taxon>Rhizobium/Agrobacterium group</taxon>
        <taxon>Rhizobium</taxon>
    </lineage>
</organism>
<sequence>MHHAMHDDSEYQRLELITGRRKRRNWSDEEKIEILAASNETGANISEVARRFGVSRGLMGIWRKNAGLTVAGSLPRSTGNAFVPIVVEQGSTLPGSEARGSGGRIEITVDGACAIIDGSVPPSLASAVIFALRGRR</sequence>
<comment type="caution">
    <text evidence="1">The sequence shown here is derived from an EMBL/GenBank/DDBJ whole genome shotgun (WGS) entry which is preliminary data.</text>
</comment>
<dbReference type="GO" id="GO:0004803">
    <property type="term" value="F:transposase activity"/>
    <property type="evidence" value="ECO:0007669"/>
    <property type="project" value="InterPro"/>
</dbReference>
<dbReference type="Gene3D" id="1.10.10.60">
    <property type="entry name" value="Homeodomain-like"/>
    <property type="match status" value="1"/>
</dbReference>
<dbReference type="AlphaFoldDB" id="A0A6L9U8Z4"/>
<protein>
    <submittedName>
        <fullName evidence="1">Transposase</fullName>
    </submittedName>
</protein>
<dbReference type="Proteomes" id="UP000483035">
    <property type="component" value="Unassembled WGS sequence"/>
</dbReference>
<dbReference type="InterPro" id="IPR010921">
    <property type="entry name" value="Trp_repressor/repl_initiator"/>
</dbReference>
<evidence type="ECO:0000313" key="1">
    <source>
        <dbReference type="EMBL" id="NEI71974.1"/>
    </source>
</evidence>
<reference evidence="1 2" key="1">
    <citation type="submission" date="2019-12" db="EMBL/GenBank/DDBJ databases">
        <title>Rhizobium genotypes associated with high levels of biological nitrogen fixation by grain legumes in a temperate-maritime cropping system.</title>
        <authorList>
            <person name="Maluk M."/>
            <person name="Francesc Ferrando Molina F."/>
            <person name="Lopez Del Egido L."/>
            <person name="Lafos M."/>
            <person name="Langarica-Fuentes A."/>
            <person name="Gebre Yohannes G."/>
            <person name="Young M.W."/>
            <person name="Martin P."/>
            <person name="Gantlett R."/>
            <person name="Kenicer G."/>
            <person name="Hawes C."/>
            <person name="Begg G.S."/>
            <person name="Quilliam R.S."/>
            <person name="Squire G.R."/>
            <person name="Poole P.S."/>
            <person name="Young P.W."/>
            <person name="Iannetta P.M."/>
            <person name="James E.K."/>
        </authorList>
    </citation>
    <scope>NUCLEOTIDE SEQUENCE [LARGE SCALE GENOMIC DNA]</scope>
    <source>
        <strain evidence="1 2">JHI1118</strain>
    </source>
</reference>
<dbReference type="GO" id="GO:0043565">
    <property type="term" value="F:sequence-specific DNA binding"/>
    <property type="evidence" value="ECO:0007669"/>
    <property type="project" value="InterPro"/>
</dbReference>
<evidence type="ECO:0000313" key="2">
    <source>
        <dbReference type="Proteomes" id="UP000483035"/>
    </source>
</evidence>
<proteinExistence type="predicted"/>
<dbReference type="EMBL" id="WUEY01000009">
    <property type="protein sequence ID" value="NEI71974.1"/>
    <property type="molecule type" value="Genomic_DNA"/>
</dbReference>
<dbReference type="Pfam" id="PF01527">
    <property type="entry name" value="HTH_Tnp_1"/>
    <property type="match status" value="1"/>
</dbReference>